<feature type="compositionally biased region" description="Polar residues" evidence="1">
    <location>
        <begin position="29"/>
        <end position="48"/>
    </location>
</feature>
<reference evidence="4" key="2">
    <citation type="submission" date="2020-04" db="EMBL/GenBank/DDBJ databases">
        <authorList>
            <consortium name="NCBI Genome Project"/>
        </authorList>
    </citation>
    <scope>NUCLEOTIDE SEQUENCE</scope>
    <source>
        <strain evidence="4">CBS 304.34</strain>
    </source>
</reference>
<reference evidence="2 4" key="1">
    <citation type="journal article" date="2020" name="Stud. Mycol.">
        <title>101 Dothideomycetes genomes: a test case for predicting lifestyles and emergence of pathogens.</title>
        <authorList>
            <person name="Haridas S."/>
            <person name="Albert R."/>
            <person name="Binder M."/>
            <person name="Bloem J."/>
            <person name="Labutti K."/>
            <person name="Salamov A."/>
            <person name="Andreopoulos B."/>
            <person name="Baker S."/>
            <person name="Barry K."/>
            <person name="Bills G."/>
            <person name="Bluhm B."/>
            <person name="Cannon C."/>
            <person name="Castanera R."/>
            <person name="Culley D."/>
            <person name="Daum C."/>
            <person name="Ezra D."/>
            <person name="Gonzalez J."/>
            <person name="Henrissat B."/>
            <person name="Kuo A."/>
            <person name="Liang C."/>
            <person name="Lipzen A."/>
            <person name="Lutzoni F."/>
            <person name="Magnuson J."/>
            <person name="Mondo S."/>
            <person name="Nolan M."/>
            <person name="Ohm R."/>
            <person name="Pangilinan J."/>
            <person name="Park H.-J."/>
            <person name="Ramirez L."/>
            <person name="Alfaro M."/>
            <person name="Sun H."/>
            <person name="Tritt A."/>
            <person name="Yoshinaga Y."/>
            <person name="Zwiers L.-H."/>
            <person name="Turgeon B."/>
            <person name="Goodwin S."/>
            <person name="Spatafora J."/>
            <person name="Crous P."/>
            <person name="Grigoriev I."/>
        </authorList>
    </citation>
    <scope>NUCLEOTIDE SEQUENCE</scope>
    <source>
        <strain evidence="2 4">CBS 304.34</strain>
    </source>
</reference>
<evidence type="ECO:0000313" key="4">
    <source>
        <dbReference type="RefSeq" id="XP_033581348.1"/>
    </source>
</evidence>
<dbReference type="AlphaFoldDB" id="A0A6A6Z269"/>
<protein>
    <submittedName>
        <fullName evidence="2 4">Uncharacterized protein</fullName>
    </submittedName>
</protein>
<reference evidence="4" key="3">
    <citation type="submission" date="2025-04" db="UniProtKB">
        <authorList>
            <consortium name="RefSeq"/>
        </authorList>
    </citation>
    <scope>IDENTIFICATION</scope>
    <source>
        <strain evidence="4">CBS 304.34</strain>
    </source>
</reference>
<feature type="region of interest" description="Disordered" evidence="1">
    <location>
        <begin position="28"/>
        <end position="244"/>
    </location>
</feature>
<feature type="compositionally biased region" description="Low complexity" evidence="1">
    <location>
        <begin position="141"/>
        <end position="158"/>
    </location>
</feature>
<feature type="compositionally biased region" description="Low complexity" evidence="1">
    <location>
        <begin position="105"/>
        <end position="120"/>
    </location>
</feature>
<keyword evidence="3" id="KW-1185">Reference proteome</keyword>
<gene>
    <name evidence="2 4" type="ORF">BDZ99DRAFT_235904</name>
</gene>
<evidence type="ECO:0000313" key="3">
    <source>
        <dbReference type="Proteomes" id="UP000504636"/>
    </source>
</evidence>
<feature type="compositionally biased region" description="Low complexity" evidence="1">
    <location>
        <begin position="70"/>
        <end position="81"/>
    </location>
</feature>
<evidence type="ECO:0000313" key="2">
    <source>
        <dbReference type="EMBL" id="KAF2814384.1"/>
    </source>
</evidence>
<evidence type="ECO:0000256" key="1">
    <source>
        <dbReference type="SAM" id="MobiDB-lite"/>
    </source>
</evidence>
<dbReference type="Proteomes" id="UP000504636">
    <property type="component" value="Unplaced"/>
</dbReference>
<organism evidence="2">
    <name type="scientific">Mytilinidion resinicola</name>
    <dbReference type="NCBI Taxonomy" id="574789"/>
    <lineage>
        <taxon>Eukaryota</taxon>
        <taxon>Fungi</taxon>
        <taxon>Dikarya</taxon>
        <taxon>Ascomycota</taxon>
        <taxon>Pezizomycotina</taxon>
        <taxon>Dothideomycetes</taxon>
        <taxon>Pleosporomycetidae</taxon>
        <taxon>Mytilinidiales</taxon>
        <taxon>Mytilinidiaceae</taxon>
        <taxon>Mytilinidion</taxon>
    </lineage>
</organism>
<proteinExistence type="predicted"/>
<dbReference type="GeneID" id="54454459"/>
<accession>A0A6A6Z269</accession>
<dbReference type="EMBL" id="MU003695">
    <property type="protein sequence ID" value="KAF2814384.1"/>
    <property type="molecule type" value="Genomic_DNA"/>
</dbReference>
<sequence>MRPAYLICEKDEDLTKELVLDLFEEKDSMTTQLSSESGGQPTILTPDSTVEADPKSPEAPRSSPRPPSASPTTSPSQSQSSIPPPIKPKPKRKPPPPPKKPAFLSVGSTSSTSTSPTRSPIVPPKPQELGTSILEIGNLDIPITSTPSPTPSRPIITIRRLDPSKIAPSRFQQSDPVNWDAATPSPRRTASPKPSPTVRFAPSPRLTPSRSPAPRRDRYESQDSNGDADEEIQAAIAASLESFR</sequence>
<dbReference type="RefSeq" id="XP_033581348.1">
    <property type="nucleotide sequence ID" value="XM_033713566.1"/>
</dbReference>
<name>A0A6A6Z269_9PEZI</name>